<keyword evidence="4" id="KW-1185">Reference proteome</keyword>
<sequence>MSSPNPPARWTLAYDGQRIELESTTAGLGTVSRLFVDGEQVDEQRAKGDRATLTGGGVTVRVRFTWLGGVRECIAVLDAAEGEQAVELAFSPPAGSRAEKLEALARERPALYASRHVAIAAGKLLFGVLGIGALLGLLLPRIPFPSIPSPDVDVDLPSIPLPSIDLPDVTLPGWVEAILSTAKWWAPIVVAIVIAAGEVEKRRRRQENARRRHDGQDPVDADG</sequence>
<accession>D3EZU4</accession>
<dbReference type="RefSeq" id="WP_012932971.1">
    <property type="nucleotide sequence ID" value="NC_013739.1"/>
</dbReference>
<evidence type="ECO:0000256" key="2">
    <source>
        <dbReference type="SAM" id="Phobius"/>
    </source>
</evidence>
<feature type="transmembrane region" description="Helical" evidence="2">
    <location>
        <begin position="177"/>
        <end position="196"/>
    </location>
</feature>
<evidence type="ECO:0000256" key="1">
    <source>
        <dbReference type="SAM" id="MobiDB-lite"/>
    </source>
</evidence>
<dbReference type="EMBL" id="CP001854">
    <property type="protein sequence ID" value="ADB49920.1"/>
    <property type="molecule type" value="Genomic_DNA"/>
</dbReference>
<keyword evidence="2" id="KW-0472">Membrane</keyword>
<dbReference type="HOGENOM" id="CLU_1238490_0_0_11"/>
<dbReference type="KEGG" id="cwo:Cwoe_1492"/>
<proteinExistence type="predicted"/>
<evidence type="ECO:0000313" key="4">
    <source>
        <dbReference type="Proteomes" id="UP000008229"/>
    </source>
</evidence>
<dbReference type="OrthoDB" id="3474409at2"/>
<evidence type="ECO:0000313" key="3">
    <source>
        <dbReference type="EMBL" id="ADB49920.1"/>
    </source>
</evidence>
<gene>
    <name evidence="3" type="ordered locus">Cwoe_1492</name>
</gene>
<organism evidence="3 4">
    <name type="scientific">Conexibacter woesei (strain DSM 14684 / CCUG 47730 / CIP 108061 / JCM 11494 / NBRC 100937 / ID131577)</name>
    <dbReference type="NCBI Taxonomy" id="469383"/>
    <lineage>
        <taxon>Bacteria</taxon>
        <taxon>Bacillati</taxon>
        <taxon>Actinomycetota</taxon>
        <taxon>Thermoleophilia</taxon>
        <taxon>Solirubrobacterales</taxon>
        <taxon>Conexibacteraceae</taxon>
        <taxon>Conexibacter</taxon>
    </lineage>
</organism>
<feature type="transmembrane region" description="Helical" evidence="2">
    <location>
        <begin position="117"/>
        <end position="139"/>
    </location>
</feature>
<protein>
    <submittedName>
        <fullName evidence="3">Uncharacterized protein</fullName>
    </submittedName>
</protein>
<keyword evidence="2" id="KW-1133">Transmembrane helix</keyword>
<dbReference type="STRING" id="469383.Cwoe_1492"/>
<reference evidence="3 4" key="1">
    <citation type="journal article" date="2010" name="Stand. Genomic Sci.">
        <title>Complete genome sequence of Conexibacter woesei type strain (ID131577).</title>
        <authorList>
            <person name="Pukall R."/>
            <person name="Lapidus A."/>
            <person name="Glavina Del Rio T."/>
            <person name="Copeland A."/>
            <person name="Tice H."/>
            <person name="Cheng J.-F."/>
            <person name="Lucas S."/>
            <person name="Chen F."/>
            <person name="Nolan M."/>
            <person name="Bruce D."/>
            <person name="Goodwin L."/>
            <person name="Pitluck S."/>
            <person name="Mavromatis K."/>
            <person name="Ivanova N."/>
            <person name="Ovchinnikova G."/>
            <person name="Pati A."/>
            <person name="Chen A."/>
            <person name="Palaniappan K."/>
            <person name="Land M."/>
            <person name="Hauser L."/>
            <person name="Chang Y.-J."/>
            <person name="Jeffries C.D."/>
            <person name="Chain P."/>
            <person name="Meincke L."/>
            <person name="Sims D."/>
            <person name="Brettin T."/>
            <person name="Detter J.C."/>
            <person name="Rohde M."/>
            <person name="Goeker M."/>
            <person name="Bristow J."/>
            <person name="Eisen J.A."/>
            <person name="Markowitz V."/>
            <person name="Kyrpides N.C."/>
            <person name="Klenk H.-P."/>
            <person name="Hugenholtz P."/>
        </authorList>
    </citation>
    <scope>NUCLEOTIDE SEQUENCE [LARGE SCALE GENOMIC DNA]</scope>
    <source>
        <strain evidence="4">DSM 14684 / CIP 108061 / JCM 11494 / NBRC 100937 / ID131577</strain>
    </source>
</reference>
<feature type="region of interest" description="Disordered" evidence="1">
    <location>
        <begin position="202"/>
        <end position="223"/>
    </location>
</feature>
<name>D3EZU4_CONWI</name>
<dbReference type="eggNOG" id="ENOG50336ZQ">
    <property type="taxonomic scope" value="Bacteria"/>
</dbReference>
<dbReference type="AlphaFoldDB" id="D3EZU4"/>
<dbReference type="Proteomes" id="UP000008229">
    <property type="component" value="Chromosome"/>
</dbReference>
<keyword evidence="2" id="KW-0812">Transmembrane</keyword>
<reference evidence="4" key="2">
    <citation type="submission" date="2010-01" db="EMBL/GenBank/DDBJ databases">
        <title>The complete genome of Conexibacter woesei DSM 14684.</title>
        <authorList>
            <consortium name="US DOE Joint Genome Institute (JGI-PGF)"/>
            <person name="Lucas S."/>
            <person name="Copeland A."/>
            <person name="Lapidus A."/>
            <person name="Glavina del Rio T."/>
            <person name="Dalin E."/>
            <person name="Tice H."/>
            <person name="Bruce D."/>
            <person name="Goodwin L."/>
            <person name="Pitluck S."/>
            <person name="Kyrpides N."/>
            <person name="Mavromatis K."/>
            <person name="Ivanova N."/>
            <person name="Mikhailova N."/>
            <person name="Chertkov O."/>
            <person name="Brettin T."/>
            <person name="Detter J.C."/>
            <person name="Han C."/>
            <person name="Larimer F."/>
            <person name="Land M."/>
            <person name="Hauser L."/>
            <person name="Markowitz V."/>
            <person name="Cheng J.-F."/>
            <person name="Hugenholtz P."/>
            <person name="Woyke T."/>
            <person name="Wu D."/>
            <person name="Pukall R."/>
            <person name="Steenblock K."/>
            <person name="Schneider S."/>
            <person name="Klenk H.-P."/>
            <person name="Eisen J.A."/>
        </authorList>
    </citation>
    <scope>NUCLEOTIDE SEQUENCE [LARGE SCALE GENOMIC DNA]</scope>
    <source>
        <strain evidence="4">DSM 14684 / CIP 108061 / JCM 11494 / NBRC 100937 / ID131577</strain>
    </source>
</reference>